<dbReference type="KEGG" id="xcl:G4Z02_04640"/>
<feature type="domain" description="GLMA-like second" evidence="4">
    <location>
        <begin position="475"/>
        <end position="568"/>
    </location>
</feature>
<name>A0A7L7KTH1_9MOLU</name>
<dbReference type="EMBL" id="CP048914">
    <property type="protein sequence ID" value="QMS85058.1"/>
    <property type="molecule type" value="Genomic_DNA"/>
</dbReference>
<dbReference type="GO" id="GO:0004553">
    <property type="term" value="F:hydrolase activity, hydrolyzing O-glycosyl compounds"/>
    <property type="evidence" value="ECO:0007669"/>
    <property type="project" value="InterPro"/>
</dbReference>
<dbReference type="InterPro" id="IPR031330">
    <property type="entry name" value="Gly_Hdrlase_35_cat"/>
</dbReference>
<evidence type="ECO:0000259" key="3">
    <source>
        <dbReference type="Pfam" id="PF01301"/>
    </source>
</evidence>
<keyword evidence="6" id="KW-1185">Reference proteome</keyword>
<dbReference type="InterPro" id="IPR054746">
    <property type="entry name" value="GLMA-like_second"/>
</dbReference>
<dbReference type="Gene3D" id="3.20.20.80">
    <property type="entry name" value="Glycosidases"/>
    <property type="match status" value="1"/>
</dbReference>
<evidence type="ECO:0000256" key="1">
    <source>
        <dbReference type="ARBA" id="ARBA00009809"/>
    </source>
</evidence>
<dbReference type="InterPro" id="IPR017853">
    <property type="entry name" value="GH"/>
</dbReference>
<dbReference type="PANTHER" id="PTHR23421">
    <property type="entry name" value="BETA-GALACTOSIDASE RELATED"/>
    <property type="match status" value="1"/>
</dbReference>
<dbReference type="RefSeq" id="WP_258878684.1">
    <property type="nucleotide sequence ID" value="NZ_CP048914.1"/>
</dbReference>
<dbReference type="AlphaFoldDB" id="A0A7L7KTH1"/>
<evidence type="ECO:0000313" key="6">
    <source>
        <dbReference type="Proteomes" id="UP000514720"/>
    </source>
</evidence>
<feature type="domain" description="Glycoside hydrolase 35 catalytic" evidence="3">
    <location>
        <begin position="9"/>
        <end position="177"/>
    </location>
</feature>
<protein>
    <submittedName>
        <fullName evidence="5">Glycosyl hydrolase</fullName>
    </submittedName>
</protein>
<gene>
    <name evidence="5" type="ORF">G4Z02_04640</name>
</gene>
<organism evidence="5 6">
    <name type="scientific">Candidatus Xianfuyuplasma coldseepsis</name>
    <dbReference type="NCBI Taxonomy" id="2782163"/>
    <lineage>
        <taxon>Bacteria</taxon>
        <taxon>Bacillati</taxon>
        <taxon>Mycoplasmatota</taxon>
        <taxon>Mollicutes</taxon>
        <taxon>Candidatus Izemoplasmatales</taxon>
        <taxon>Candidatus Izemoplasmataceae</taxon>
        <taxon>Candidatus Xianfuyuplasma</taxon>
    </lineage>
</organism>
<dbReference type="Proteomes" id="UP000514720">
    <property type="component" value="Chromosome"/>
</dbReference>
<dbReference type="Pfam" id="PF22369">
    <property type="entry name" value="GLMA_2nd"/>
    <property type="match status" value="1"/>
</dbReference>
<dbReference type="SUPFAM" id="SSF51445">
    <property type="entry name" value="(Trans)glycosidases"/>
    <property type="match status" value="1"/>
</dbReference>
<evidence type="ECO:0000256" key="2">
    <source>
        <dbReference type="RuleBase" id="RU003679"/>
    </source>
</evidence>
<evidence type="ECO:0000259" key="4">
    <source>
        <dbReference type="Pfam" id="PF22369"/>
    </source>
</evidence>
<dbReference type="GO" id="GO:0005975">
    <property type="term" value="P:carbohydrate metabolic process"/>
    <property type="evidence" value="ECO:0007669"/>
    <property type="project" value="InterPro"/>
</dbReference>
<accession>A0A7L7KTH1</accession>
<keyword evidence="5" id="KW-0378">Hydrolase</keyword>
<dbReference type="InterPro" id="IPR001944">
    <property type="entry name" value="Glycoside_Hdrlase_35"/>
</dbReference>
<proteinExistence type="inferred from homology"/>
<evidence type="ECO:0000313" key="5">
    <source>
        <dbReference type="EMBL" id="QMS85058.1"/>
    </source>
</evidence>
<comment type="similarity">
    <text evidence="1 2">Belongs to the glycosyl hydrolase 35 family.</text>
</comment>
<sequence length="798" mass="93494">MSITYHKKQFLIDGKPRLLLFAEFHYYRTSPDKWQEKIDLIKASGVHGIASYIPWLIHEYHENDFDFEGRYHPENNLIGFLDLIAQNDLYFIARPGPFIMAEMKNDGIPFWVYEKYPDVVPVSWFNKPSTTVTLDYLAPDFLRLSKRYYSKVIPIISKHQYPEGNTLAIQLDNEIGMLPWVSNNPDLTDNVLTDFYQYLVDTYDHHLGKRYSFIHTPMDDFIEHVRFPQQEYVHKLHQDLGQYNRIRYSRYVEYLADYATEYGFDKGLFVINIHGCSAGRAVPYPIGISQLYQSYRNKPRFISGSDHYLRDVDVPHFTDAYILNRLTEASNGEDQPLTSLEFSAGDGDYGNSYSSRYKTSRIDFMTRMFVALNNRILNYYSFVGGRNYRLEDNLDDGNNRIATTGEEHGFAAPISPNGEKSYTWLRMQDVMHLVRAHENHLATQSLVDDGLEYVFDPDYFMTEYHTPNLDNEIFHNLEMHRSWDMWDNVLKPLLLLNYHFKATNIKDDPLTPQSVLLVPSARFMSQESQQKIVNHLQQGGKMILFGEVPQYDLEYNPCTLIQDYLELKNPHYFEPKGYRFRPSIIAKNLAEGRAELHRNYYQTFSVENPSSVFFEVYHNHQACGFHIKKDMSESIVITTRYRADLELYKRFMDTLGVSRHMHHDYELYHGIFMAKTVNDDGVEYNHLLNLDDFDKSFTLHDDKEYPIVLESGRALLMAKNLPISTDTTVLYSTNELVSFDSNEITIQLMGPSFTMEIESTRNIICDDPYVEITKQGTHYVVHKQQRLYDETVVKIQIQ</sequence>
<dbReference type="Pfam" id="PF01301">
    <property type="entry name" value="Glyco_hydro_35"/>
    <property type="match status" value="1"/>
</dbReference>
<reference evidence="5 6" key="1">
    <citation type="submission" date="2020-02" db="EMBL/GenBank/DDBJ databases">
        <authorList>
            <person name="Zheng R.K."/>
            <person name="Sun C.M."/>
        </authorList>
    </citation>
    <scope>NUCLEOTIDE SEQUENCE [LARGE SCALE GENOMIC DNA]</scope>
    <source>
        <strain evidence="6">zrk13</strain>
    </source>
</reference>